<comment type="caution">
    <text evidence="6">The sequence shown here is derived from an EMBL/GenBank/DDBJ whole genome shotgun (WGS) entry which is preliminary data.</text>
</comment>
<protein>
    <recommendedName>
        <fullName evidence="3">Ribosome biogenesis protein SLX9</fullName>
    </recommendedName>
</protein>
<dbReference type="Pfam" id="PF15341">
    <property type="entry name" value="SLX9"/>
    <property type="match status" value="1"/>
</dbReference>
<dbReference type="EMBL" id="JANBPU010000258">
    <property type="protein sequence ID" value="KAJ1913503.1"/>
    <property type="molecule type" value="Genomic_DNA"/>
</dbReference>
<evidence type="ECO:0000313" key="6">
    <source>
        <dbReference type="EMBL" id="KAJ1913503.1"/>
    </source>
</evidence>
<evidence type="ECO:0000256" key="1">
    <source>
        <dbReference type="ARBA" id="ARBA00004604"/>
    </source>
</evidence>
<evidence type="ECO:0000256" key="5">
    <source>
        <dbReference type="SAM" id="MobiDB-lite"/>
    </source>
</evidence>
<feature type="region of interest" description="Disordered" evidence="5">
    <location>
        <begin position="1"/>
        <end position="25"/>
    </location>
</feature>
<keyword evidence="4" id="KW-0539">Nucleus</keyword>
<keyword evidence="7" id="KW-1185">Reference proteome</keyword>
<evidence type="ECO:0000256" key="4">
    <source>
        <dbReference type="ARBA" id="ARBA00023242"/>
    </source>
</evidence>
<dbReference type="Proteomes" id="UP001150538">
    <property type="component" value="Unassembled WGS sequence"/>
</dbReference>
<dbReference type="GO" id="GO:0005730">
    <property type="term" value="C:nucleolus"/>
    <property type="evidence" value="ECO:0007669"/>
    <property type="project" value="UniProtKB-SubCell"/>
</dbReference>
<evidence type="ECO:0000313" key="7">
    <source>
        <dbReference type="Proteomes" id="UP001150538"/>
    </source>
</evidence>
<sequence>MPRVTRERTKYHHRHLGQTKKPSIGLPLVTPQTDSTVQNPGDIGKHVLMANQLDFGTSSKQNDIVSEKVLIEDKTMADDSAVCNAISTKALIREAPNKKSKRNLRHKLWLEKLSASKAAMKEEERRKSKKAQKSALMRGMDDMIDDIRNIANKGFSQNGATFGRKQDANENNRSNKGGIKSSKARNKIGKQEMKRFDTILQHSAYSADPLASIRQHIIKTQPKNP</sequence>
<comment type="subcellular location">
    <subcellularLocation>
        <location evidence="1">Nucleus</location>
        <location evidence="1">Nucleolus</location>
    </subcellularLocation>
</comment>
<dbReference type="PANTHER" id="PTHR31109:SF2">
    <property type="entry name" value="RIBOSOME BIOGENESIS PROTEIN SLX9 HOMOLOG"/>
    <property type="match status" value="1"/>
</dbReference>
<proteinExistence type="inferred from homology"/>
<organism evidence="6 7">
    <name type="scientific">Mycoemilia scoparia</name>
    <dbReference type="NCBI Taxonomy" id="417184"/>
    <lineage>
        <taxon>Eukaryota</taxon>
        <taxon>Fungi</taxon>
        <taxon>Fungi incertae sedis</taxon>
        <taxon>Zoopagomycota</taxon>
        <taxon>Kickxellomycotina</taxon>
        <taxon>Kickxellomycetes</taxon>
        <taxon>Kickxellales</taxon>
        <taxon>Kickxellaceae</taxon>
        <taxon>Mycoemilia</taxon>
    </lineage>
</organism>
<comment type="similarity">
    <text evidence="2">Belongs to the SLX9 family.</text>
</comment>
<feature type="region of interest" description="Disordered" evidence="5">
    <location>
        <begin position="155"/>
        <end position="187"/>
    </location>
</feature>
<feature type="compositionally biased region" description="Basic residues" evidence="5">
    <location>
        <begin position="9"/>
        <end position="18"/>
    </location>
</feature>
<dbReference type="GO" id="GO:0030686">
    <property type="term" value="C:90S preribosome"/>
    <property type="evidence" value="ECO:0007669"/>
    <property type="project" value="InterPro"/>
</dbReference>
<dbReference type="OrthoDB" id="18703at2759"/>
<dbReference type="PANTHER" id="PTHR31109">
    <property type="entry name" value="PROTEIN FAM207A"/>
    <property type="match status" value="1"/>
</dbReference>
<dbReference type="InterPro" id="IPR028160">
    <property type="entry name" value="Slx9-like"/>
</dbReference>
<accession>A0A9W7ZYK5</accession>
<dbReference type="GO" id="GO:0030688">
    <property type="term" value="C:preribosome, small subunit precursor"/>
    <property type="evidence" value="ECO:0007669"/>
    <property type="project" value="InterPro"/>
</dbReference>
<feature type="region of interest" description="Disordered" evidence="5">
    <location>
        <begin position="117"/>
        <end position="136"/>
    </location>
</feature>
<reference evidence="6" key="1">
    <citation type="submission" date="2022-07" db="EMBL/GenBank/DDBJ databases">
        <title>Phylogenomic reconstructions and comparative analyses of Kickxellomycotina fungi.</title>
        <authorList>
            <person name="Reynolds N.K."/>
            <person name="Stajich J.E."/>
            <person name="Barry K."/>
            <person name="Grigoriev I.V."/>
            <person name="Crous P."/>
            <person name="Smith M.E."/>
        </authorList>
    </citation>
    <scope>NUCLEOTIDE SEQUENCE</scope>
    <source>
        <strain evidence="6">NBRC 100468</strain>
    </source>
</reference>
<name>A0A9W7ZYK5_9FUNG</name>
<dbReference type="AlphaFoldDB" id="A0A9W7ZYK5"/>
<gene>
    <name evidence="6" type="ORF">H4219_005182</name>
</gene>
<dbReference type="GO" id="GO:0000462">
    <property type="term" value="P:maturation of SSU-rRNA from tricistronic rRNA transcript (SSU-rRNA, 5.8S rRNA, LSU-rRNA)"/>
    <property type="evidence" value="ECO:0007669"/>
    <property type="project" value="InterPro"/>
</dbReference>
<evidence type="ECO:0000256" key="3">
    <source>
        <dbReference type="ARBA" id="ARBA00021321"/>
    </source>
</evidence>
<evidence type="ECO:0000256" key="2">
    <source>
        <dbReference type="ARBA" id="ARBA00011022"/>
    </source>
</evidence>